<dbReference type="NCBIfam" id="TIGR00232">
    <property type="entry name" value="tktlase_bact"/>
    <property type="match status" value="1"/>
</dbReference>
<evidence type="ECO:0000256" key="6">
    <source>
        <dbReference type="ARBA" id="ARBA00022679"/>
    </source>
</evidence>
<evidence type="ECO:0000256" key="4">
    <source>
        <dbReference type="ARBA" id="ARBA00011738"/>
    </source>
</evidence>
<dbReference type="EC" id="2.2.1.1" evidence="5 11"/>
<reference evidence="13 14" key="1">
    <citation type="journal article" date="2025" name="Anaerobe">
        <title>Description of Anaerococcus kampingiae sp. nov., Anaerococcus groningensis sp. nov., Anaerococcus martiniensis sp. nov., and Anaerococcus cruorum sp. nov., isolated from human clinical specimens.</title>
        <authorList>
            <person name="Boiten K.E."/>
            <person name="Meijer J."/>
            <person name="van Wezel E.M."/>
            <person name="Veloo A.C.M."/>
        </authorList>
    </citation>
    <scope>NUCLEOTIDE SEQUENCE [LARGE SCALE GENOMIC DNA]</scope>
    <source>
        <strain evidence="13 14">ENR0831</strain>
    </source>
</reference>
<comment type="subunit">
    <text evidence="4">Homodimer.</text>
</comment>
<dbReference type="PANTHER" id="PTHR43522:SF2">
    <property type="entry name" value="TRANSKETOLASE 1-RELATED"/>
    <property type="match status" value="1"/>
</dbReference>
<keyword evidence="8" id="KW-0460">Magnesium</keyword>
<dbReference type="InterPro" id="IPR029061">
    <property type="entry name" value="THDP-binding"/>
</dbReference>
<keyword evidence="6 13" id="KW-0808">Transferase</keyword>
<keyword evidence="7" id="KW-0479">Metal-binding</keyword>
<evidence type="ECO:0000256" key="8">
    <source>
        <dbReference type="ARBA" id="ARBA00022842"/>
    </source>
</evidence>
<evidence type="ECO:0000256" key="10">
    <source>
        <dbReference type="ARBA" id="ARBA00049473"/>
    </source>
</evidence>
<dbReference type="SMART" id="SM00861">
    <property type="entry name" value="Transket_pyr"/>
    <property type="match status" value="1"/>
</dbReference>
<dbReference type="Proteomes" id="UP001637996">
    <property type="component" value="Unassembled WGS sequence"/>
</dbReference>
<evidence type="ECO:0000256" key="9">
    <source>
        <dbReference type="ARBA" id="ARBA00023052"/>
    </source>
</evidence>
<dbReference type="CDD" id="cd02012">
    <property type="entry name" value="TPP_TK"/>
    <property type="match status" value="1"/>
</dbReference>
<evidence type="ECO:0000313" key="13">
    <source>
        <dbReference type="EMBL" id="MFO3665549.1"/>
    </source>
</evidence>
<comment type="catalytic activity">
    <reaction evidence="10">
        <text>D-sedoheptulose 7-phosphate + D-glyceraldehyde 3-phosphate = aldehydo-D-ribose 5-phosphate + D-xylulose 5-phosphate</text>
        <dbReference type="Rhea" id="RHEA:10508"/>
        <dbReference type="ChEBI" id="CHEBI:57483"/>
        <dbReference type="ChEBI" id="CHEBI:57737"/>
        <dbReference type="ChEBI" id="CHEBI:58273"/>
        <dbReference type="ChEBI" id="CHEBI:59776"/>
        <dbReference type="EC" id="2.2.1.1"/>
    </reaction>
</comment>
<dbReference type="Pfam" id="PF22613">
    <property type="entry name" value="Transketolase_C_1"/>
    <property type="match status" value="1"/>
</dbReference>
<dbReference type="Gene3D" id="3.40.50.920">
    <property type="match status" value="1"/>
</dbReference>
<dbReference type="PROSITE" id="PS00802">
    <property type="entry name" value="TRANSKETOLASE_2"/>
    <property type="match status" value="1"/>
</dbReference>
<organism evidence="13 14">
    <name type="scientific">Anaerococcus martiniensis</name>
    <dbReference type="NCBI Taxonomy" id="3115615"/>
    <lineage>
        <taxon>Bacteria</taxon>
        <taxon>Bacillati</taxon>
        <taxon>Bacillota</taxon>
        <taxon>Tissierellia</taxon>
        <taxon>Tissierellales</taxon>
        <taxon>Peptoniphilaceae</taxon>
        <taxon>Anaerococcus</taxon>
    </lineage>
</organism>
<accession>A0ABW9M8B9</accession>
<keyword evidence="14" id="KW-1185">Reference proteome</keyword>
<dbReference type="GO" id="GO:0004802">
    <property type="term" value="F:transketolase activity"/>
    <property type="evidence" value="ECO:0007669"/>
    <property type="project" value="UniProtKB-EC"/>
</dbReference>
<dbReference type="Pfam" id="PF00456">
    <property type="entry name" value="Transketolase_N"/>
    <property type="match status" value="1"/>
</dbReference>
<comment type="cofactor">
    <cofactor evidence="2">
        <name>thiamine diphosphate</name>
        <dbReference type="ChEBI" id="CHEBI:58937"/>
    </cofactor>
</comment>
<comment type="similarity">
    <text evidence="3">Belongs to the transketolase family.</text>
</comment>
<comment type="cofactor">
    <cofactor evidence="1">
        <name>Mg(2+)</name>
        <dbReference type="ChEBI" id="CHEBI:18420"/>
    </cofactor>
</comment>
<evidence type="ECO:0000256" key="2">
    <source>
        <dbReference type="ARBA" id="ARBA00001964"/>
    </source>
</evidence>
<dbReference type="InterPro" id="IPR033247">
    <property type="entry name" value="Transketolase_fam"/>
</dbReference>
<gene>
    <name evidence="13" type="primary">tkt</name>
    <name evidence="13" type="ORF">ACCQ41_04745</name>
</gene>
<dbReference type="PANTHER" id="PTHR43522">
    <property type="entry name" value="TRANSKETOLASE"/>
    <property type="match status" value="1"/>
</dbReference>
<protein>
    <recommendedName>
        <fullName evidence="5 11">Transketolase</fullName>
        <ecNumber evidence="5 11">2.2.1.1</ecNumber>
    </recommendedName>
</protein>
<evidence type="ECO:0000256" key="1">
    <source>
        <dbReference type="ARBA" id="ARBA00001946"/>
    </source>
</evidence>
<dbReference type="CDD" id="cd07033">
    <property type="entry name" value="TPP_PYR_DXS_TK_like"/>
    <property type="match status" value="1"/>
</dbReference>
<comment type="caution">
    <text evidence="13">The sequence shown here is derived from an EMBL/GenBank/DDBJ whole genome shotgun (WGS) entry which is preliminary data.</text>
</comment>
<dbReference type="SUPFAM" id="SSF52518">
    <property type="entry name" value="Thiamin diphosphate-binding fold (THDP-binding)"/>
    <property type="match status" value="2"/>
</dbReference>
<sequence length="664" mass="73551">MFNKNDERAISAIRALSIAQIEAANSGHPGLPMGAAPMAYVLWNKYLKANPKNANWFNRDRFVLSAGHGSALIYSLLHLAGYDVSIDDLKNFRQIGAKTAGHPERGHIEGVEVTTGPLGQGFAQAVGIAMAEKHLAAIYNKDDAQIIDHYTYVLCGDGDLMEGISYESMSLAGHLNLSKLIVLYDSNDICLDGATNTTFSEDIQKRAESLNWNYIKVEDGKDLDQIYEAISHAKGNFQGPTLIEVKTIIGYGSTKQGTNKVHGAPIGEEEFKKAKEIYEWTEDDFNIPDDIYETFADGIARTGEEENQKWDELLKTYEEKYPEDYKNLMAGINRELPENFMDEVKKYSSDDKAIATRASNGEIIQDLAKINPNFWGGSADLFSSNKTNIKDTVAFTDRSPEGRNVWYGVREFAMAAIGNGIIAHGGTWHHVSTFFVFTDYLKPAIRLSALSKLPLTYVMTHDSIAVGEDGPTHEPIEQLAMIRSIPDAIMLRPADANETRLAWKLALESKEKPVVMALTRQNVGNLKETENLTEINKGAYVISDSEGDADAIIIATGSEVELALEAKELLAENGKNIRVVSMPSMELFRDQDEAYKEEVLPKEVTKRISLEMGSTFGWAEWTGTDGLNIGIDKFGQSGKGDEVTAEYGFTPEKVVQKINEKYFS</sequence>
<dbReference type="InterPro" id="IPR020826">
    <property type="entry name" value="Transketolase_BS"/>
</dbReference>
<evidence type="ECO:0000256" key="5">
    <source>
        <dbReference type="ARBA" id="ARBA00013152"/>
    </source>
</evidence>
<evidence type="ECO:0000256" key="11">
    <source>
        <dbReference type="NCBIfam" id="TIGR00232"/>
    </source>
</evidence>
<dbReference type="Gene3D" id="3.40.50.970">
    <property type="match status" value="2"/>
</dbReference>
<dbReference type="InterPro" id="IPR009014">
    <property type="entry name" value="Transketo_C/PFOR_II"/>
</dbReference>
<dbReference type="SUPFAM" id="SSF52922">
    <property type="entry name" value="TK C-terminal domain-like"/>
    <property type="match status" value="1"/>
</dbReference>
<name>A0ABW9M8B9_9FIRM</name>
<dbReference type="InterPro" id="IPR055152">
    <property type="entry name" value="Transketolase-like_C_2"/>
</dbReference>
<evidence type="ECO:0000313" key="14">
    <source>
        <dbReference type="Proteomes" id="UP001637996"/>
    </source>
</evidence>
<keyword evidence="9" id="KW-0786">Thiamine pyrophosphate</keyword>
<feature type="domain" description="Transketolase-like pyrimidine-binding" evidence="12">
    <location>
        <begin position="354"/>
        <end position="525"/>
    </location>
</feature>
<dbReference type="InterPro" id="IPR005478">
    <property type="entry name" value="Transketolase_bac-like"/>
</dbReference>
<proteinExistence type="inferred from homology"/>
<dbReference type="Pfam" id="PF02779">
    <property type="entry name" value="Transket_pyr"/>
    <property type="match status" value="1"/>
</dbReference>
<dbReference type="InterPro" id="IPR005475">
    <property type="entry name" value="Transketolase-like_Pyr-bd"/>
</dbReference>
<evidence type="ECO:0000256" key="3">
    <source>
        <dbReference type="ARBA" id="ARBA00007131"/>
    </source>
</evidence>
<evidence type="ECO:0000256" key="7">
    <source>
        <dbReference type="ARBA" id="ARBA00022723"/>
    </source>
</evidence>
<dbReference type="EMBL" id="JBGMEI010000006">
    <property type="protein sequence ID" value="MFO3665549.1"/>
    <property type="molecule type" value="Genomic_DNA"/>
</dbReference>
<dbReference type="InterPro" id="IPR005474">
    <property type="entry name" value="Transketolase_N"/>
</dbReference>
<evidence type="ECO:0000259" key="12">
    <source>
        <dbReference type="SMART" id="SM00861"/>
    </source>
</evidence>
<dbReference type="RefSeq" id="WP_410031248.1">
    <property type="nucleotide sequence ID" value="NZ_JBGMEI010000006.1"/>
</dbReference>